<keyword evidence="2" id="KW-1185">Reference proteome</keyword>
<dbReference type="RefSeq" id="XP_046063590.1">
    <property type="nucleotide sequence ID" value="XM_046202211.1"/>
</dbReference>
<dbReference type="Proteomes" id="UP000769157">
    <property type="component" value="Unassembled WGS sequence"/>
</dbReference>
<evidence type="ECO:0000313" key="2">
    <source>
        <dbReference type="Proteomes" id="UP000769157"/>
    </source>
</evidence>
<protein>
    <submittedName>
        <fullName evidence="1">Uncharacterized protein</fullName>
    </submittedName>
</protein>
<comment type="caution">
    <text evidence="1">The sequence shown here is derived from an EMBL/GenBank/DDBJ whole genome shotgun (WGS) entry which is preliminary data.</text>
</comment>
<dbReference type="EMBL" id="JAEUBE010000137">
    <property type="protein sequence ID" value="KAH3669327.1"/>
    <property type="molecule type" value="Genomic_DNA"/>
</dbReference>
<reference evidence="1" key="2">
    <citation type="submission" date="2021-01" db="EMBL/GenBank/DDBJ databases">
        <authorList>
            <person name="Schikora-Tamarit M.A."/>
        </authorList>
    </citation>
    <scope>NUCLEOTIDE SEQUENCE</scope>
    <source>
        <strain evidence="1">CBS6075</strain>
    </source>
</reference>
<accession>A0A9P8PDJ6</accession>
<dbReference type="AlphaFoldDB" id="A0A9P8PDJ6"/>
<evidence type="ECO:0000313" key="1">
    <source>
        <dbReference type="EMBL" id="KAH3669327.1"/>
    </source>
</evidence>
<dbReference type="GeneID" id="70233416"/>
<proteinExistence type="predicted"/>
<reference evidence="1" key="1">
    <citation type="journal article" date="2021" name="Open Biol.">
        <title>Shared evolutionary footprints suggest mitochondrial oxidative damage underlies multiple complex I losses in fungi.</title>
        <authorList>
            <person name="Schikora-Tamarit M.A."/>
            <person name="Marcet-Houben M."/>
            <person name="Nosek J."/>
            <person name="Gabaldon T."/>
        </authorList>
    </citation>
    <scope>NUCLEOTIDE SEQUENCE</scope>
    <source>
        <strain evidence="1">CBS6075</strain>
    </source>
</reference>
<organism evidence="1 2">
    <name type="scientific">Ogataea philodendri</name>
    <dbReference type="NCBI Taxonomy" id="1378263"/>
    <lineage>
        <taxon>Eukaryota</taxon>
        <taxon>Fungi</taxon>
        <taxon>Dikarya</taxon>
        <taxon>Ascomycota</taxon>
        <taxon>Saccharomycotina</taxon>
        <taxon>Pichiomycetes</taxon>
        <taxon>Pichiales</taxon>
        <taxon>Pichiaceae</taxon>
        <taxon>Ogataea</taxon>
    </lineage>
</organism>
<name>A0A9P8PDJ6_9ASCO</name>
<gene>
    <name evidence="1" type="ORF">OGAPHI_001448</name>
</gene>
<sequence length="387" mass="42146">MSFCNPITLSMLESSDVDLDSRMLMISCKSLRSSLSTVDVVFCPSINGDAGACETRLSMRMTLSMRAIVDVLRCGVGTDDGVVRQNHHLDVQHRVFTNAAHAHAVTPVSITVQPWLWSIFLLQNVDSVFGSRWTLKSSGLTLVVSKTLLDGLDGWRLVLELDRDALSVAVRNSDSVTLGRNADLIVRQVLHAVTVSSKLSEDLLGLPLDLLLLSRNIWNKVVEDVDTREAWRESSAGNSLHGGGGEQFDRSELVNQWSQWSDKTCGGAVRNTHNFLALEMTTKPASLKAFSIGPAYSASRPEKTTAQSLNASGVHSETTISPALSGIRLVCFQSTASLYFFPAEREDAPKTASSNCGCSLSSWMNRWPTDPVAPKTPAFLSAMTIND</sequence>